<dbReference type="RefSeq" id="WP_203889420.1">
    <property type="nucleotide sequence ID" value="NZ_BOOH01000011.1"/>
</dbReference>
<keyword evidence="3 5" id="KW-0238">DNA-binding</keyword>
<dbReference type="SUPFAM" id="SSF52540">
    <property type="entry name" value="P-loop containing nucleoside triphosphate hydrolases"/>
    <property type="match status" value="1"/>
</dbReference>
<dbReference type="InterPro" id="IPR005158">
    <property type="entry name" value="BTAD"/>
</dbReference>
<evidence type="ECO:0000256" key="3">
    <source>
        <dbReference type="ARBA" id="ARBA00023125"/>
    </source>
</evidence>
<dbReference type="SMART" id="SM00862">
    <property type="entry name" value="Trans_reg_C"/>
    <property type="match status" value="1"/>
</dbReference>
<comment type="caution">
    <text evidence="7">The sequence shown here is derived from an EMBL/GenBank/DDBJ whole genome shotgun (WGS) entry which is preliminary data.</text>
</comment>
<keyword evidence="2" id="KW-0805">Transcription regulation</keyword>
<evidence type="ECO:0000256" key="2">
    <source>
        <dbReference type="ARBA" id="ARBA00023015"/>
    </source>
</evidence>
<evidence type="ECO:0000313" key="8">
    <source>
        <dbReference type="Proteomes" id="UP000616724"/>
    </source>
</evidence>
<dbReference type="InterPro" id="IPR011990">
    <property type="entry name" value="TPR-like_helical_dom_sf"/>
</dbReference>
<dbReference type="SUPFAM" id="SSF46894">
    <property type="entry name" value="C-terminal effector domain of the bipartite response regulators"/>
    <property type="match status" value="1"/>
</dbReference>
<reference evidence="7 8" key="1">
    <citation type="submission" date="2021-01" db="EMBL/GenBank/DDBJ databases">
        <title>Whole genome shotgun sequence of Planobispora longispora NBRC 13918.</title>
        <authorList>
            <person name="Komaki H."/>
            <person name="Tamura T."/>
        </authorList>
    </citation>
    <scope>NUCLEOTIDE SEQUENCE [LARGE SCALE GENOMIC DNA]</scope>
    <source>
        <strain evidence="7 8">NBRC 13918</strain>
    </source>
</reference>
<keyword evidence="8" id="KW-1185">Reference proteome</keyword>
<dbReference type="EMBL" id="BOOH01000011">
    <property type="protein sequence ID" value="GIH74698.1"/>
    <property type="molecule type" value="Genomic_DNA"/>
</dbReference>
<evidence type="ECO:0000256" key="4">
    <source>
        <dbReference type="ARBA" id="ARBA00023163"/>
    </source>
</evidence>
<protein>
    <submittedName>
        <fullName evidence="7">ATPase AAA</fullName>
    </submittedName>
</protein>
<dbReference type="Proteomes" id="UP000616724">
    <property type="component" value="Unassembled WGS sequence"/>
</dbReference>
<dbReference type="Gene3D" id="1.10.10.10">
    <property type="entry name" value="Winged helix-like DNA-binding domain superfamily/Winged helix DNA-binding domain"/>
    <property type="match status" value="1"/>
</dbReference>
<dbReference type="GO" id="GO:0000160">
    <property type="term" value="P:phosphorelay signal transduction system"/>
    <property type="evidence" value="ECO:0007669"/>
    <property type="project" value="InterPro"/>
</dbReference>
<comment type="similarity">
    <text evidence="1">Belongs to the AfsR/DnrI/RedD regulatory family.</text>
</comment>
<proteinExistence type="inferred from homology"/>
<dbReference type="Gene3D" id="3.40.50.300">
    <property type="entry name" value="P-loop containing nucleotide triphosphate hydrolases"/>
    <property type="match status" value="1"/>
</dbReference>
<dbReference type="GO" id="GO:0003677">
    <property type="term" value="F:DNA binding"/>
    <property type="evidence" value="ECO:0007669"/>
    <property type="project" value="UniProtKB-UniRule"/>
</dbReference>
<sequence length="1070" mass="115954">MDFRVLGPVEVIGDDGTPLDVGSYQQRVVLALCALAAPRPVPLSRVVDVLWGDEPPPGAVNTVQAYVSKLRRVFEPDRPRNTPPAILVSRPGGYALEIPETGLDLSRARAHAAEGRRRAAAGDHRGAGEELRRALGEWRGEPLTDFAEASWAEEEIAHLVEFRLTLEEDAAEADLALGLGEALTGRLARLVAAHPFRERLRVLGAHALYQAGRQADALAVLAEGRRLLVEDLGLDPGPRAREMERRILAQDAALMPRVRVTAEAPRLVGREAETGELRRAVAEDGHRVVLLAGEPGIGKTSLAEQAAEAAAALGHRVVWGRCWDGTGAPPFWPWTQAVQELAGVDGGLGRLAGSGRFELYEAFAGLLNEHGRVLVVLDDLQWADASSLRLLEFLATTRLCPGLTVVATYRDTDVRPGGALEQALGTLVRLPHARRLLLRGLGEAEIRQYLDRAGADPERAAEMAGLTAGNPFFLGEILHLGETPGALSDVVRGRMAGLPPETEEVLTAAALLGRDAATDILLRVAEPPEERVLDILDAAVRARLLTEGDGPVFRFVHDIVRDVLREALPPSRRRRLHARIAEVLEERSGTRLTEIAHHYREGVLSGRMAGKAIGYTRRAAAQATAQFAHEDAVEHLERAIALIGQLPRSDDALRCDLLLDLAEAQAAAGMSTAAHVSLESAAGIAEELGDDSRLARAALGLSDQIYLAMYEEVTEVERLAERIDRALASDLAEESPWRARLLAASAFIGSTGRPVERSRELAARAVRLARRTGDDRALSRALIVQELLLRTGHDHDLRREVVGEIIEIGARTGDLMTEWIGREVEYVLLTSQGTTGGAERALAWLRETAGRLRLPSMVSLAAWQTAVHAHLTGRPAEALAAAEESGAVYPEGALGRGDARLRSETFRFLGLRREGRPAEALALAEELLTLRPGQRPWRILRCLALIDLGRSEEGRIEQARAEFAGFARDGFAEILPDLPYRFVADALSEICSGLGDAGAGRVLYGHLAPDSGRLLGWSVADLCLARLALLDGDRERAGKHLRAAETFVRRAGLHVYEPVLETLAKELPAR</sequence>
<dbReference type="CDD" id="cd15831">
    <property type="entry name" value="BTAD"/>
    <property type="match status" value="1"/>
</dbReference>
<accession>A0A8J3RLX4</accession>
<dbReference type="PANTHER" id="PTHR35807:SF1">
    <property type="entry name" value="TRANSCRIPTIONAL REGULATOR REDD"/>
    <property type="match status" value="1"/>
</dbReference>
<dbReference type="InterPro" id="IPR051677">
    <property type="entry name" value="AfsR-DnrI-RedD_regulator"/>
</dbReference>
<dbReference type="InterPro" id="IPR001867">
    <property type="entry name" value="OmpR/PhoB-type_DNA-bd"/>
</dbReference>
<gene>
    <name evidence="7" type="ORF">Plo01_11270</name>
</gene>
<dbReference type="InterPro" id="IPR016032">
    <property type="entry name" value="Sig_transdc_resp-reg_C-effctor"/>
</dbReference>
<dbReference type="Pfam" id="PF03704">
    <property type="entry name" value="BTAD"/>
    <property type="match status" value="1"/>
</dbReference>
<dbReference type="Pfam" id="PF13191">
    <property type="entry name" value="AAA_16"/>
    <property type="match status" value="1"/>
</dbReference>
<name>A0A8J3RLX4_9ACTN</name>
<feature type="domain" description="OmpR/PhoB-type" evidence="6">
    <location>
        <begin position="1"/>
        <end position="98"/>
    </location>
</feature>
<dbReference type="InterPro" id="IPR041664">
    <property type="entry name" value="AAA_16"/>
</dbReference>
<keyword evidence="4" id="KW-0804">Transcription</keyword>
<dbReference type="InterPro" id="IPR027417">
    <property type="entry name" value="P-loop_NTPase"/>
</dbReference>
<dbReference type="InterPro" id="IPR036388">
    <property type="entry name" value="WH-like_DNA-bd_sf"/>
</dbReference>
<evidence type="ECO:0000313" key="7">
    <source>
        <dbReference type="EMBL" id="GIH74698.1"/>
    </source>
</evidence>
<organism evidence="7 8">
    <name type="scientific">Planobispora longispora</name>
    <dbReference type="NCBI Taxonomy" id="28887"/>
    <lineage>
        <taxon>Bacteria</taxon>
        <taxon>Bacillati</taxon>
        <taxon>Actinomycetota</taxon>
        <taxon>Actinomycetes</taxon>
        <taxon>Streptosporangiales</taxon>
        <taxon>Streptosporangiaceae</taxon>
        <taxon>Planobispora</taxon>
    </lineage>
</organism>
<dbReference type="Gene3D" id="1.25.40.10">
    <property type="entry name" value="Tetratricopeptide repeat domain"/>
    <property type="match status" value="1"/>
</dbReference>
<dbReference type="PROSITE" id="PS51755">
    <property type="entry name" value="OMPR_PHOB"/>
    <property type="match status" value="1"/>
</dbReference>
<feature type="DNA-binding region" description="OmpR/PhoB-type" evidence="5">
    <location>
        <begin position="1"/>
        <end position="98"/>
    </location>
</feature>
<dbReference type="SUPFAM" id="SSF48452">
    <property type="entry name" value="TPR-like"/>
    <property type="match status" value="2"/>
</dbReference>
<dbReference type="SMART" id="SM01043">
    <property type="entry name" value="BTAD"/>
    <property type="match status" value="1"/>
</dbReference>
<dbReference type="PANTHER" id="PTHR35807">
    <property type="entry name" value="TRANSCRIPTIONAL REGULATOR REDD-RELATED"/>
    <property type="match status" value="1"/>
</dbReference>
<dbReference type="AlphaFoldDB" id="A0A8J3RLX4"/>
<evidence type="ECO:0000256" key="1">
    <source>
        <dbReference type="ARBA" id="ARBA00005820"/>
    </source>
</evidence>
<dbReference type="GO" id="GO:0006355">
    <property type="term" value="P:regulation of DNA-templated transcription"/>
    <property type="evidence" value="ECO:0007669"/>
    <property type="project" value="InterPro"/>
</dbReference>
<evidence type="ECO:0000256" key="5">
    <source>
        <dbReference type="PROSITE-ProRule" id="PRU01091"/>
    </source>
</evidence>
<evidence type="ECO:0000259" key="6">
    <source>
        <dbReference type="PROSITE" id="PS51755"/>
    </source>
</evidence>